<evidence type="ECO:0000256" key="4">
    <source>
        <dbReference type="ARBA" id="ARBA00022884"/>
    </source>
</evidence>
<evidence type="ECO:0000256" key="7">
    <source>
        <dbReference type="ARBA" id="ARBA00050038"/>
    </source>
</evidence>
<dbReference type="HAMAP" id="MF_00083">
    <property type="entry name" value="Pept_tRNA_hydro_bact"/>
    <property type="match status" value="1"/>
</dbReference>
<feature type="binding site" evidence="8">
    <location>
        <position position="66"/>
    </location>
    <ligand>
        <name>tRNA</name>
        <dbReference type="ChEBI" id="CHEBI:17843"/>
    </ligand>
</feature>
<dbReference type="PANTHER" id="PTHR17224">
    <property type="entry name" value="PEPTIDYL-TRNA HYDROLASE"/>
    <property type="match status" value="1"/>
</dbReference>
<dbReference type="NCBIfam" id="TIGR00447">
    <property type="entry name" value="pth"/>
    <property type="match status" value="1"/>
</dbReference>
<accession>A0A1I5H5Q1</accession>
<dbReference type="STRING" id="1527.SAMN04489757_12611"/>
<evidence type="ECO:0000256" key="8">
    <source>
        <dbReference type="HAMAP-Rule" id="MF_00083"/>
    </source>
</evidence>
<feature type="active site" description="Proton acceptor" evidence="8">
    <location>
        <position position="19"/>
    </location>
</feature>
<dbReference type="GO" id="GO:0006515">
    <property type="term" value="P:protein quality control for misfolded or incompletely synthesized proteins"/>
    <property type="evidence" value="ECO:0007669"/>
    <property type="project" value="UniProtKB-UniRule"/>
</dbReference>
<keyword evidence="10" id="KW-1185">Reference proteome</keyword>
<dbReference type="PROSITE" id="PS01196">
    <property type="entry name" value="PEPT_TRNA_HYDROL_2"/>
    <property type="match status" value="1"/>
</dbReference>
<dbReference type="GO" id="GO:0072344">
    <property type="term" value="P:rescue of stalled ribosome"/>
    <property type="evidence" value="ECO:0007669"/>
    <property type="project" value="UniProtKB-UniRule"/>
</dbReference>
<dbReference type="InterPro" id="IPR001328">
    <property type="entry name" value="Pept_tRNA_hydro"/>
</dbReference>
<dbReference type="PANTHER" id="PTHR17224:SF1">
    <property type="entry name" value="PEPTIDYL-TRNA HYDROLASE"/>
    <property type="match status" value="1"/>
</dbReference>
<keyword evidence="4 8" id="KW-0694">RNA-binding</keyword>
<comment type="function">
    <text evidence="8">Hydrolyzes ribosome-free peptidyl-tRNAs (with 1 or more amino acids incorporated), which drop off the ribosome during protein synthesis, or as a result of ribosome stalling.</text>
</comment>
<name>A0A1I5H5Q1_9FIRM</name>
<feature type="binding site" evidence="8">
    <location>
        <position position="112"/>
    </location>
    <ligand>
        <name>tRNA</name>
        <dbReference type="ChEBI" id="CHEBI:17843"/>
    </ligand>
</feature>
<dbReference type="InterPro" id="IPR018171">
    <property type="entry name" value="Pept_tRNA_hydro_CS"/>
</dbReference>
<evidence type="ECO:0000313" key="9">
    <source>
        <dbReference type="EMBL" id="SFO43594.1"/>
    </source>
</evidence>
<dbReference type="CDD" id="cd00462">
    <property type="entry name" value="PTH"/>
    <property type="match status" value="1"/>
</dbReference>
<feature type="site" description="Stabilizes the basic form of H active site to accept a proton" evidence="8">
    <location>
        <position position="91"/>
    </location>
</feature>
<comment type="function">
    <text evidence="8">Catalyzes the release of premature peptidyl moieties from peptidyl-tRNA molecules trapped in stalled 50S ribosomal subunits, and thus maintains levels of free tRNAs and 50S ribosomes.</text>
</comment>
<sequence>MYIIIGLGNPDQRYAATRHNIGFDAITRIADDYNIPLDFKKHKAICGKGYVGGEKVVLAQPQTFMNLSGESVRELVDFYKVSNEEIIVIYDDISLEVGQLRLRSKGSAGGHNGIKNIISHLGTEDFARIKIGVGDKPKDWDLADYVLSRFPKEEEPVIREALKRSSEAVKSIITDGMESAMNIYNRK</sequence>
<dbReference type="EMBL" id="FOWD01000026">
    <property type="protein sequence ID" value="SFO43594.1"/>
    <property type="molecule type" value="Genomic_DNA"/>
</dbReference>
<reference evidence="9 10" key="1">
    <citation type="submission" date="2016-10" db="EMBL/GenBank/DDBJ databases">
        <authorList>
            <person name="de Groot N.N."/>
        </authorList>
    </citation>
    <scope>NUCLEOTIDE SEQUENCE [LARGE SCALE GENOMIC DNA]</scope>
    <source>
        <strain evidence="9 10">DSM 1283</strain>
    </source>
</reference>
<keyword evidence="2 8" id="KW-0820">tRNA-binding</keyword>
<evidence type="ECO:0000256" key="3">
    <source>
        <dbReference type="ARBA" id="ARBA00022801"/>
    </source>
</evidence>
<comment type="subunit">
    <text evidence="8">Monomer.</text>
</comment>
<dbReference type="FunFam" id="3.40.50.1470:FF:000001">
    <property type="entry name" value="Peptidyl-tRNA hydrolase"/>
    <property type="match status" value="1"/>
</dbReference>
<evidence type="ECO:0000256" key="5">
    <source>
        <dbReference type="ARBA" id="ARBA00038063"/>
    </source>
</evidence>
<feature type="site" description="Discriminates between blocked and unblocked aminoacyl-tRNA" evidence="8">
    <location>
        <position position="9"/>
    </location>
</feature>
<feature type="binding site" evidence="8">
    <location>
        <position position="64"/>
    </location>
    <ligand>
        <name>tRNA</name>
        <dbReference type="ChEBI" id="CHEBI:17843"/>
    </ligand>
</feature>
<dbReference type="EC" id="3.1.1.29" evidence="1 8"/>
<keyword evidence="3 8" id="KW-0378">Hydrolase</keyword>
<dbReference type="Pfam" id="PF01195">
    <property type="entry name" value="Pept_tRNA_hydro"/>
    <property type="match status" value="1"/>
</dbReference>
<comment type="catalytic activity">
    <reaction evidence="6 8">
        <text>an N-acyl-L-alpha-aminoacyl-tRNA + H2O = an N-acyl-L-amino acid + a tRNA + H(+)</text>
        <dbReference type="Rhea" id="RHEA:54448"/>
        <dbReference type="Rhea" id="RHEA-COMP:10123"/>
        <dbReference type="Rhea" id="RHEA-COMP:13883"/>
        <dbReference type="ChEBI" id="CHEBI:15377"/>
        <dbReference type="ChEBI" id="CHEBI:15378"/>
        <dbReference type="ChEBI" id="CHEBI:59874"/>
        <dbReference type="ChEBI" id="CHEBI:78442"/>
        <dbReference type="ChEBI" id="CHEBI:138191"/>
        <dbReference type="EC" id="3.1.1.29"/>
    </reaction>
</comment>
<organism evidence="9 10">
    <name type="scientific">Anaerocolumna aminovalerica</name>
    <dbReference type="NCBI Taxonomy" id="1527"/>
    <lineage>
        <taxon>Bacteria</taxon>
        <taxon>Bacillati</taxon>
        <taxon>Bacillota</taxon>
        <taxon>Clostridia</taxon>
        <taxon>Lachnospirales</taxon>
        <taxon>Lachnospiraceae</taxon>
        <taxon>Anaerocolumna</taxon>
    </lineage>
</organism>
<comment type="similarity">
    <text evidence="5 8">Belongs to the PTH family.</text>
</comment>
<evidence type="ECO:0000256" key="2">
    <source>
        <dbReference type="ARBA" id="ARBA00022555"/>
    </source>
</evidence>
<proteinExistence type="inferred from homology"/>
<dbReference type="OrthoDB" id="9800507at2"/>
<dbReference type="Proteomes" id="UP000198806">
    <property type="component" value="Unassembled WGS sequence"/>
</dbReference>
<comment type="subcellular location">
    <subcellularLocation>
        <location evidence="8">Cytoplasm</location>
    </subcellularLocation>
</comment>
<feature type="binding site" evidence="8">
    <location>
        <position position="14"/>
    </location>
    <ligand>
        <name>tRNA</name>
        <dbReference type="ChEBI" id="CHEBI:17843"/>
    </ligand>
</feature>
<evidence type="ECO:0000313" key="10">
    <source>
        <dbReference type="Proteomes" id="UP000198806"/>
    </source>
</evidence>
<dbReference type="GO" id="GO:0005737">
    <property type="term" value="C:cytoplasm"/>
    <property type="evidence" value="ECO:0007669"/>
    <property type="project" value="UniProtKB-SubCell"/>
</dbReference>
<evidence type="ECO:0000256" key="6">
    <source>
        <dbReference type="ARBA" id="ARBA00048707"/>
    </source>
</evidence>
<gene>
    <name evidence="8" type="primary">pth</name>
    <name evidence="9" type="ORF">SAMN04489757_12611</name>
</gene>
<dbReference type="InterPro" id="IPR036416">
    <property type="entry name" value="Pept_tRNA_hydro_sf"/>
</dbReference>
<dbReference type="GO" id="GO:0004045">
    <property type="term" value="F:peptidyl-tRNA hydrolase activity"/>
    <property type="evidence" value="ECO:0007669"/>
    <property type="project" value="UniProtKB-UniRule"/>
</dbReference>
<dbReference type="Gene3D" id="3.40.50.1470">
    <property type="entry name" value="Peptidyl-tRNA hydrolase"/>
    <property type="match status" value="1"/>
</dbReference>
<keyword evidence="8" id="KW-0963">Cytoplasm</keyword>
<protein>
    <recommendedName>
        <fullName evidence="7 8">Peptidyl-tRNA hydrolase</fullName>
        <shortName evidence="8">Pth</shortName>
        <ecNumber evidence="1 8">3.1.1.29</ecNumber>
    </recommendedName>
</protein>
<dbReference type="SUPFAM" id="SSF53178">
    <property type="entry name" value="Peptidyl-tRNA hydrolase-like"/>
    <property type="match status" value="1"/>
</dbReference>
<dbReference type="GO" id="GO:0000049">
    <property type="term" value="F:tRNA binding"/>
    <property type="evidence" value="ECO:0007669"/>
    <property type="project" value="UniProtKB-UniRule"/>
</dbReference>
<dbReference type="AlphaFoldDB" id="A0A1I5H5Q1"/>
<evidence type="ECO:0000256" key="1">
    <source>
        <dbReference type="ARBA" id="ARBA00013260"/>
    </source>
</evidence>
<dbReference type="RefSeq" id="WP_091687479.1">
    <property type="nucleotide sequence ID" value="NZ_BAABFM010000078.1"/>
</dbReference>